<organism evidence="1 2">
    <name type="scientific">Musa troglodytarum</name>
    <name type="common">fe'i banana</name>
    <dbReference type="NCBI Taxonomy" id="320322"/>
    <lineage>
        <taxon>Eukaryota</taxon>
        <taxon>Viridiplantae</taxon>
        <taxon>Streptophyta</taxon>
        <taxon>Embryophyta</taxon>
        <taxon>Tracheophyta</taxon>
        <taxon>Spermatophyta</taxon>
        <taxon>Magnoliopsida</taxon>
        <taxon>Liliopsida</taxon>
        <taxon>Zingiberales</taxon>
        <taxon>Musaceae</taxon>
        <taxon>Musa</taxon>
    </lineage>
</organism>
<dbReference type="GO" id="GO:0016620">
    <property type="term" value="F:oxidoreductase activity, acting on the aldehyde or oxo group of donors, NAD or NADP as acceptor"/>
    <property type="evidence" value="ECO:0007669"/>
    <property type="project" value="InterPro"/>
</dbReference>
<gene>
    <name evidence="1" type="ORF">MUK42_24598</name>
</gene>
<dbReference type="Proteomes" id="UP001055439">
    <property type="component" value="Chromosome 6"/>
</dbReference>
<sequence length="107" mass="12074">QASRRDATLDELAFHQIILLQQNYLQADSLRSTLEKLYGKNASESADLSPIVNSNHFMSLMSLLDGGKVSSTIVIRGHRNEDSRCVSHGILFSMRWFKLYVCNIVAM</sequence>
<dbReference type="OrthoDB" id="440325at2759"/>
<dbReference type="Gene3D" id="3.40.309.10">
    <property type="entry name" value="Aldehyde Dehydrogenase, Chain A, domain 2"/>
    <property type="match status" value="1"/>
</dbReference>
<protein>
    <submittedName>
        <fullName evidence="1">Uncharacterized protein</fullName>
    </submittedName>
</protein>
<evidence type="ECO:0000313" key="1">
    <source>
        <dbReference type="EMBL" id="URE11491.1"/>
    </source>
</evidence>
<keyword evidence="2" id="KW-1185">Reference proteome</keyword>
<feature type="non-terminal residue" evidence="1">
    <location>
        <position position="1"/>
    </location>
</feature>
<proteinExistence type="predicted"/>
<accession>A0A9E7G9N0</accession>
<name>A0A9E7G9N0_9LILI</name>
<dbReference type="EMBL" id="CP097508">
    <property type="protein sequence ID" value="URE11491.1"/>
    <property type="molecule type" value="Genomic_DNA"/>
</dbReference>
<dbReference type="InterPro" id="IPR016163">
    <property type="entry name" value="Ald_DH_C"/>
</dbReference>
<reference evidence="1" key="1">
    <citation type="submission" date="2022-05" db="EMBL/GenBank/DDBJ databases">
        <title>The Musa troglodytarum L. genome provides insights into the mechanism of non-climacteric behaviour and enrichment of carotenoids.</title>
        <authorList>
            <person name="Wang J."/>
        </authorList>
    </citation>
    <scope>NUCLEOTIDE SEQUENCE</scope>
    <source>
        <tissue evidence="1">Leaf</tissue>
    </source>
</reference>
<dbReference type="AlphaFoldDB" id="A0A9E7G9N0"/>
<evidence type="ECO:0000313" key="2">
    <source>
        <dbReference type="Proteomes" id="UP001055439"/>
    </source>
</evidence>